<dbReference type="Proteomes" id="UP000640725">
    <property type="component" value="Unassembled WGS sequence"/>
</dbReference>
<keyword evidence="2" id="KW-1277">Toxin-antitoxin system</keyword>
<comment type="caution">
    <text evidence="3">The sequence shown here is derived from an EMBL/GenBank/DDBJ whole genome shotgun (WGS) entry which is preliminary data.</text>
</comment>
<dbReference type="Gene3D" id="3.30.2310.20">
    <property type="entry name" value="RelE-like"/>
    <property type="match status" value="1"/>
</dbReference>
<reference evidence="3 4" key="1">
    <citation type="submission" date="2020-10" db="EMBL/GenBank/DDBJ databases">
        <authorList>
            <person name="Castelo-Branco R."/>
            <person name="Eusebio N."/>
            <person name="Adriana R."/>
            <person name="Vieira A."/>
            <person name="Brugerolle De Fraissinette N."/>
            <person name="Rezende De Castro R."/>
            <person name="Schneider M.P."/>
            <person name="Vasconcelos V."/>
            <person name="Leao P.N."/>
        </authorList>
    </citation>
    <scope>NUCLEOTIDE SEQUENCE [LARGE SCALE GENOMIC DNA]</scope>
    <source>
        <strain evidence="3 4">LEGE 06226</strain>
    </source>
</reference>
<keyword evidence="4" id="KW-1185">Reference proteome</keyword>
<gene>
    <name evidence="3" type="ORF">IQ236_18510</name>
</gene>
<dbReference type="InterPro" id="IPR035093">
    <property type="entry name" value="RelE/ParE_toxin_dom_sf"/>
</dbReference>
<evidence type="ECO:0000256" key="1">
    <source>
        <dbReference type="ARBA" id="ARBA00006226"/>
    </source>
</evidence>
<dbReference type="RefSeq" id="WP_193870662.1">
    <property type="nucleotide sequence ID" value="NZ_JADEWU010000050.1"/>
</dbReference>
<dbReference type="InterPro" id="IPR051803">
    <property type="entry name" value="TA_system_RelE-like_toxin"/>
</dbReference>
<comment type="similarity">
    <text evidence="1">Belongs to the RelE toxin family.</text>
</comment>
<proteinExistence type="inferred from homology"/>
<evidence type="ECO:0000313" key="3">
    <source>
        <dbReference type="EMBL" id="MBE9145194.1"/>
    </source>
</evidence>
<dbReference type="PANTHER" id="PTHR33755:SF8">
    <property type="entry name" value="TOXIN PARE2"/>
    <property type="match status" value="1"/>
</dbReference>
<evidence type="ECO:0000256" key="2">
    <source>
        <dbReference type="ARBA" id="ARBA00022649"/>
    </source>
</evidence>
<dbReference type="EMBL" id="JADEWU010000050">
    <property type="protein sequence ID" value="MBE9145194.1"/>
    <property type="molecule type" value="Genomic_DNA"/>
</dbReference>
<dbReference type="Pfam" id="PF05016">
    <property type="entry name" value="ParE_toxin"/>
    <property type="match status" value="1"/>
</dbReference>
<protein>
    <submittedName>
        <fullName evidence="3">Type II toxin-antitoxin system RelE/ParE family toxin</fullName>
    </submittedName>
</protein>
<sequence>MKNVIFHPLAEQELIDATAYYEEQKPGLGLEFLGEVEEAINFLMLYPEAGSKVKSSARRIILPKFSYSLFYRILEDDRIRILAVAHQKRRTQYWADRE</sequence>
<organism evidence="3 4">
    <name type="scientific">Planktothrix mougeotii LEGE 06226</name>
    <dbReference type="NCBI Taxonomy" id="1828728"/>
    <lineage>
        <taxon>Bacteria</taxon>
        <taxon>Bacillati</taxon>
        <taxon>Cyanobacteriota</taxon>
        <taxon>Cyanophyceae</taxon>
        <taxon>Oscillatoriophycideae</taxon>
        <taxon>Oscillatoriales</taxon>
        <taxon>Microcoleaceae</taxon>
        <taxon>Planktothrix</taxon>
    </lineage>
</organism>
<name>A0ABR9UFF2_9CYAN</name>
<evidence type="ECO:0000313" key="4">
    <source>
        <dbReference type="Proteomes" id="UP000640725"/>
    </source>
</evidence>
<dbReference type="InterPro" id="IPR007712">
    <property type="entry name" value="RelE/ParE_toxin"/>
</dbReference>
<accession>A0ABR9UFF2</accession>
<dbReference type="PANTHER" id="PTHR33755">
    <property type="entry name" value="TOXIN PARE1-RELATED"/>
    <property type="match status" value="1"/>
</dbReference>